<dbReference type="HOGENOM" id="CLU_1325943_0_0_6"/>
<sequence>MNKSFLSHLKEVYQDRERDLVTLSVRVSVEENAAIQDLVDSVGCSRQDLLYELIKKYALSEWEVMRNEELDAELSGKGASGDNHTKGITYFLLNTNKANVAEDHQFMIENGFAAAFEEGYIQKIEKIHEGDTVFLYESGVGIVAYGSATGKVLKTDHLGVKDKTYYQKLDGFHVLDKPLPAKKICTLLKRRIPFVQTLIRLKDGEKLLK</sequence>
<gene>
    <name evidence="1" type="ORF">XBFM1_1220004</name>
</gene>
<proteinExistence type="predicted"/>
<name>A0A077NCE8_XENBV</name>
<evidence type="ECO:0008006" key="3">
    <source>
        <dbReference type="Google" id="ProtNLM"/>
    </source>
</evidence>
<reference evidence="1" key="1">
    <citation type="submission" date="2013-07" db="EMBL/GenBank/DDBJ databases">
        <title>Sub-species coevolution in mutualistic symbiosis.</title>
        <authorList>
            <person name="Murfin K."/>
            <person name="Klassen J."/>
            <person name="Lee M."/>
            <person name="Forst S."/>
            <person name="Stock P."/>
            <person name="Goodrich-Blair H."/>
        </authorList>
    </citation>
    <scope>NUCLEOTIDE SEQUENCE [LARGE SCALE GENOMIC DNA]</scope>
    <source>
        <strain evidence="1">Feltiae Moldova</strain>
    </source>
</reference>
<dbReference type="RefSeq" id="WP_038222952.1">
    <property type="nucleotide sequence ID" value="NZ_CAWLWD010000111.1"/>
</dbReference>
<dbReference type="EMBL" id="CBSV010000027">
    <property type="protein sequence ID" value="CDG99847.1"/>
    <property type="molecule type" value="Genomic_DNA"/>
</dbReference>
<evidence type="ECO:0000313" key="1">
    <source>
        <dbReference type="EMBL" id="CDG99847.1"/>
    </source>
</evidence>
<dbReference type="Proteomes" id="UP000028487">
    <property type="component" value="Unassembled WGS sequence"/>
</dbReference>
<dbReference type="AlphaFoldDB" id="A0A077NCE8"/>
<evidence type="ECO:0000313" key="2">
    <source>
        <dbReference type="Proteomes" id="UP000028487"/>
    </source>
</evidence>
<comment type="caution">
    <text evidence="1">The sequence shown here is derived from an EMBL/GenBank/DDBJ whole genome shotgun (WGS) entry which is preliminary data.</text>
</comment>
<organism evidence="1 2">
    <name type="scientific">Xenorhabdus bovienii str. feltiae Moldova</name>
    <dbReference type="NCBI Taxonomy" id="1398200"/>
    <lineage>
        <taxon>Bacteria</taxon>
        <taxon>Pseudomonadati</taxon>
        <taxon>Pseudomonadota</taxon>
        <taxon>Gammaproteobacteria</taxon>
        <taxon>Enterobacterales</taxon>
        <taxon>Morganellaceae</taxon>
        <taxon>Xenorhabdus</taxon>
    </lineage>
</organism>
<protein>
    <recommendedName>
        <fullName evidence="3">EVE domain-containing protein</fullName>
    </recommendedName>
</protein>
<accession>A0A077NCE8</accession>